<dbReference type="AlphaFoldDB" id="A0A6L2LGC2"/>
<dbReference type="EMBL" id="BKCJ010004298">
    <property type="protein sequence ID" value="GEU60200.1"/>
    <property type="molecule type" value="Genomic_DNA"/>
</dbReference>
<evidence type="ECO:0008006" key="3">
    <source>
        <dbReference type="Google" id="ProtNLM"/>
    </source>
</evidence>
<comment type="caution">
    <text evidence="2">The sequence shown here is derived from an EMBL/GenBank/DDBJ whole genome shotgun (WGS) entry which is preliminary data.</text>
</comment>
<sequence length="748" mass="85269">MRDQAGAYSTYEIEESSTTHVFLVAGELVHHVVPLFVARLIRHEGLIEEIHDHLREVSLKRIETLEQETLIGVSFALSHHGYPECKMIERYMWGLTDNIQRNVASSKLKNIREAIRMAHDLMDKRVRAKAARNGENKWKWKGNYQNNSRQQDIQQEVVRAYTAGPDNKKRYTERFLLFNNYKKTVYIATDCRTPTSAIKCMSQVEESNHGNQGSNGGNRSNGGAHERSFIFSGGEATQDPNVITGKSRMNIISCIKTKKYLQKGCHVFLEHIKEKKYEDKSEEKRLEDVTIVQDFPEDRVSEIKDAFGNKKYKPEDMQELFCKLFNDVQNIHEELAEYINTPSWNRPTFSNYDDDDDNEDYTIAITPEEPDNSLSIGDEHFDSFSATKSDEVIKFSVEDLVLIPSESEGILDNTYDVPFHDNSSPLDVSKDQFEEFFDFNDDSTSIDDDYFSIDNIDYVEASPPDSELVSFDGEIEEANLHEKLLNINILIAKIKSLNDNPTPDSVLKSPSPFPILVEDSDAFLEKSDTSLSYSDNSLPESKLLAIIRKRRVVGKLTSVVIKDNLAEPQVHVPNVLPTYLTLMLDLDFIPSDNSLLESKILYFDVEEKNSGSTTIHADISLSDLKCFNFKSEPDPSELTSIVDTGIHENVIPATNVNLSPEDDQSPLFAYVVWIFLSFLRYPVVPPYLLSYRNEDTIFDPDISNYHFSSLEPGVSHRSGTFMKFIVYQNHLNESSMEILSSTCSPMDQ</sequence>
<organism evidence="2">
    <name type="scientific">Tanacetum cinerariifolium</name>
    <name type="common">Dalmatian daisy</name>
    <name type="synonym">Chrysanthemum cinerariifolium</name>
    <dbReference type="NCBI Taxonomy" id="118510"/>
    <lineage>
        <taxon>Eukaryota</taxon>
        <taxon>Viridiplantae</taxon>
        <taxon>Streptophyta</taxon>
        <taxon>Embryophyta</taxon>
        <taxon>Tracheophyta</taxon>
        <taxon>Spermatophyta</taxon>
        <taxon>Magnoliopsida</taxon>
        <taxon>eudicotyledons</taxon>
        <taxon>Gunneridae</taxon>
        <taxon>Pentapetalae</taxon>
        <taxon>asterids</taxon>
        <taxon>campanulids</taxon>
        <taxon>Asterales</taxon>
        <taxon>Asteraceae</taxon>
        <taxon>Asteroideae</taxon>
        <taxon>Anthemideae</taxon>
        <taxon>Anthemidinae</taxon>
        <taxon>Tanacetum</taxon>
    </lineage>
</organism>
<feature type="region of interest" description="Disordered" evidence="1">
    <location>
        <begin position="206"/>
        <end position="227"/>
    </location>
</feature>
<name>A0A6L2LGC2_TANCI</name>
<accession>A0A6L2LGC2</accession>
<reference evidence="2" key="1">
    <citation type="journal article" date="2019" name="Sci. Rep.">
        <title>Draft genome of Tanacetum cinerariifolium, the natural source of mosquito coil.</title>
        <authorList>
            <person name="Yamashiro T."/>
            <person name="Shiraishi A."/>
            <person name="Satake H."/>
            <person name="Nakayama K."/>
        </authorList>
    </citation>
    <scope>NUCLEOTIDE SEQUENCE</scope>
</reference>
<proteinExistence type="predicted"/>
<evidence type="ECO:0000313" key="2">
    <source>
        <dbReference type="EMBL" id="GEU60200.1"/>
    </source>
</evidence>
<protein>
    <recommendedName>
        <fullName evidence="3">Reverse transcriptase domain-containing protein</fullName>
    </recommendedName>
</protein>
<evidence type="ECO:0000256" key="1">
    <source>
        <dbReference type="SAM" id="MobiDB-lite"/>
    </source>
</evidence>
<gene>
    <name evidence="2" type="ORF">Tci_032178</name>
</gene>